<proteinExistence type="predicted"/>
<reference evidence="1" key="1">
    <citation type="submission" date="2021-06" db="EMBL/GenBank/DDBJ databases">
        <authorList>
            <person name="Kallberg Y."/>
            <person name="Tangrot J."/>
            <person name="Rosling A."/>
        </authorList>
    </citation>
    <scope>NUCLEOTIDE SEQUENCE</scope>
    <source>
        <strain evidence="1">IL203A</strain>
    </source>
</reference>
<sequence>MSKRKSLRMSVYVKNPILPSDCIEEILKNLDNDRPSLYSWTLVNRSWCQYATALLWSHPFSSLNLVDDQDAGHLLIRTYLTCLSDEACQLLEDEGHVLHKSKPLFDYPSYFKELHIGSLQSALEQWWTKNTDYRLRKKANFTTLERLIFEMLINKSNGLRLLDCGTRSRYNMTDCTLFTGIQKAVARIYELRINCLNVDQGQLTNLLSIIIENSQNIHRLVITPHHEGSIAQKIPKLIEAQQSLKQFSMVSSLAGLFNPSRSASVFSALTSQIKSLTHADLRKTYIDGNSLQILAKCHNLTSLYLVNCYQEEDITLSDSLFKTAQLSIKKLVLNHDHHNSVKDGLSHNTCTSIIMMSAQTLQELSIDFIDQDLVEILSTQIPHLVSFAIRTTPIPLLKWISTSTLTHLALSDVGPNTCMFTIAPLKQVGQLLPPTLTHLQLECRYNIAPESMGGLLDECQAPLKVLSLDVEKFDDTLLEVVADYSRENGKCVRELRIAKDTRLQFDYGLCKKLQSVIPSINQDYLDPWPLLIGNMTNKHHESKFIKRSLPTDKQSFHYKRARL</sequence>
<organism evidence="1 2">
    <name type="scientific">Dentiscutata heterogama</name>
    <dbReference type="NCBI Taxonomy" id="1316150"/>
    <lineage>
        <taxon>Eukaryota</taxon>
        <taxon>Fungi</taxon>
        <taxon>Fungi incertae sedis</taxon>
        <taxon>Mucoromycota</taxon>
        <taxon>Glomeromycotina</taxon>
        <taxon>Glomeromycetes</taxon>
        <taxon>Diversisporales</taxon>
        <taxon>Gigasporaceae</taxon>
        <taxon>Dentiscutata</taxon>
    </lineage>
</organism>
<evidence type="ECO:0000313" key="2">
    <source>
        <dbReference type="Proteomes" id="UP000789702"/>
    </source>
</evidence>
<comment type="caution">
    <text evidence="1">The sequence shown here is derived from an EMBL/GenBank/DDBJ whole genome shotgun (WGS) entry which is preliminary data.</text>
</comment>
<gene>
    <name evidence="1" type="ORF">DHETER_LOCUS498</name>
</gene>
<evidence type="ECO:0000313" key="1">
    <source>
        <dbReference type="EMBL" id="CAG8444856.1"/>
    </source>
</evidence>
<keyword evidence="2" id="KW-1185">Reference proteome</keyword>
<dbReference type="EMBL" id="CAJVPU010000251">
    <property type="protein sequence ID" value="CAG8444856.1"/>
    <property type="molecule type" value="Genomic_DNA"/>
</dbReference>
<name>A0ACA9K095_9GLOM</name>
<protein>
    <submittedName>
        <fullName evidence="1">2129_t:CDS:1</fullName>
    </submittedName>
</protein>
<accession>A0ACA9K095</accession>
<dbReference type="Proteomes" id="UP000789702">
    <property type="component" value="Unassembled WGS sequence"/>
</dbReference>